<dbReference type="InterPro" id="IPR021727">
    <property type="entry name" value="DUF3299"/>
</dbReference>
<dbReference type="AlphaFoldDB" id="A0A5B9QQW4"/>
<dbReference type="RefSeq" id="WP_084426331.1">
    <property type="nucleotide sequence ID" value="NZ_CP042914.1"/>
</dbReference>
<dbReference type="Pfam" id="PF11736">
    <property type="entry name" value="DUF3299"/>
    <property type="match status" value="1"/>
</dbReference>
<protein>
    <recommendedName>
        <fullName evidence="4">DUF3299 domain-containing protein</fullName>
    </recommendedName>
</protein>
<organism evidence="2 3">
    <name type="scientific">Roseimaritima ulvae</name>
    <dbReference type="NCBI Taxonomy" id="980254"/>
    <lineage>
        <taxon>Bacteria</taxon>
        <taxon>Pseudomonadati</taxon>
        <taxon>Planctomycetota</taxon>
        <taxon>Planctomycetia</taxon>
        <taxon>Pirellulales</taxon>
        <taxon>Pirellulaceae</taxon>
        <taxon>Roseimaritima</taxon>
    </lineage>
</organism>
<dbReference type="PROSITE" id="PS51257">
    <property type="entry name" value="PROKAR_LIPOPROTEIN"/>
    <property type="match status" value="1"/>
</dbReference>
<feature type="signal peptide" evidence="1">
    <location>
        <begin position="1"/>
        <end position="22"/>
    </location>
</feature>
<keyword evidence="3" id="KW-1185">Reference proteome</keyword>
<dbReference type="EMBL" id="CP042914">
    <property type="protein sequence ID" value="QEG39426.1"/>
    <property type="molecule type" value="Genomic_DNA"/>
</dbReference>
<sequence precursor="true">MMKSTKLVAAVFCMLVGSACWADDPADEKERKERAAALARGEITFDDLKFDIEKGQAFEKKMLTKKIEGLHERTVQLRGFILPSTLFRETDIKEFVLVRDDQECCFGPGAALYDCVIVNLVDGVTTDFTTRPVTVKGKFTVKEYLYPDNKTHFAVFHLEGVSVK</sequence>
<accession>A0A5B9QQW4</accession>
<dbReference type="KEGG" id="rul:UC8_14210"/>
<dbReference type="OrthoDB" id="267771at2"/>
<dbReference type="Proteomes" id="UP000325286">
    <property type="component" value="Chromosome"/>
</dbReference>
<dbReference type="Gene3D" id="2.40.50.870">
    <property type="entry name" value="Protein of unknown function (DUF3299)"/>
    <property type="match status" value="1"/>
</dbReference>
<keyword evidence="1" id="KW-0732">Signal</keyword>
<evidence type="ECO:0000313" key="2">
    <source>
        <dbReference type="EMBL" id="QEG39426.1"/>
    </source>
</evidence>
<evidence type="ECO:0008006" key="4">
    <source>
        <dbReference type="Google" id="ProtNLM"/>
    </source>
</evidence>
<proteinExistence type="predicted"/>
<evidence type="ECO:0000313" key="3">
    <source>
        <dbReference type="Proteomes" id="UP000325286"/>
    </source>
</evidence>
<name>A0A5B9QQW4_9BACT</name>
<evidence type="ECO:0000256" key="1">
    <source>
        <dbReference type="SAM" id="SignalP"/>
    </source>
</evidence>
<gene>
    <name evidence="2" type="ORF">UC8_14210</name>
</gene>
<reference evidence="2 3" key="1">
    <citation type="submission" date="2019-08" db="EMBL/GenBank/DDBJ databases">
        <title>Deep-cultivation of Planctomycetes and their phenomic and genomic characterization uncovers novel biology.</title>
        <authorList>
            <person name="Wiegand S."/>
            <person name="Jogler M."/>
            <person name="Boedeker C."/>
            <person name="Pinto D."/>
            <person name="Vollmers J."/>
            <person name="Rivas-Marin E."/>
            <person name="Kohn T."/>
            <person name="Peeters S.H."/>
            <person name="Heuer A."/>
            <person name="Rast P."/>
            <person name="Oberbeckmann S."/>
            <person name="Bunk B."/>
            <person name="Jeske O."/>
            <person name="Meyerdierks A."/>
            <person name="Storesund J.E."/>
            <person name="Kallscheuer N."/>
            <person name="Luecker S."/>
            <person name="Lage O.M."/>
            <person name="Pohl T."/>
            <person name="Merkel B.J."/>
            <person name="Hornburger P."/>
            <person name="Mueller R.-W."/>
            <person name="Bruemmer F."/>
            <person name="Labrenz M."/>
            <person name="Spormann A.M."/>
            <person name="Op den Camp H."/>
            <person name="Overmann J."/>
            <person name="Amann R."/>
            <person name="Jetten M.S.M."/>
            <person name="Mascher T."/>
            <person name="Medema M.H."/>
            <person name="Devos D.P."/>
            <person name="Kaster A.-K."/>
            <person name="Ovreas L."/>
            <person name="Rohde M."/>
            <person name="Galperin M.Y."/>
            <person name="Jogler C."/>
        </authorList>
    </citation>
    <scope>NUCLEOTIDE SEQUENCE [LARGE SCALE GENOMIC DNA]</scope>
    <source>
        <strain evidence="2 3">UC8</strain>
    </source>
</reference>
<feature type="chain" id="PRO_5023000350" description="DUF3299 domain-containing protein" evidence="1">
    <location>
        <begin position="23"/>
        <end position="164"/>
    </location>
</feature>